<dbReference type="Proteomes" id="UP001290455">
    <property type="component" value="Unassembled WGS sequence"/>
</dbReference>
<evidence type="ECO:0000256" key="1">
    <source>
        <dbReference type="ARBA" id="ARBA00005582"/>
    </source>
</evidence>
<dbReference type="PANTHER" id="PTHR43736">
    <property type="entry name" value="ADP-RIBOSE PYROPHOSPHATASE"/>
    <property type="match status" value="1"/>
</dbReference>
<dbReference type="PROSITE" id="PS51462">
    <property type="entry name" value="NUDIX"/>
    <property type="match status" value="1"/>
</dbReference>
<dbReference type="Pfam" id="PF00293">
    <property type="entry name" value="NUDIX"/>
    <property type="match status" value="1"/>
</dbReference>
<proteinExistence type="inferred from homology"/>
<dbReference type="EMBL" id="JAXOFX010000016">
    <property type="protein sequence ID" value="MDZ5473724.1"/>
    <property type="molecule type" value="Genomic_DNA"/>
</dbReference>
<evidence type="ECO:0000313" key="4">
    <source>
        <dbReference type="Proteomes" id="UP001290455"/>
    </source>
</evidence>
<dbReference type="Gene3D" id="3.90.79.10">
    <property type="entry name" value="Nucleoside Triphosphate Pyrophosphohydrolase"/>
    <property type="match status" value="1"/>
</dbReference>
<dbReference type="InterPro" id="IPR015797">
    <property type="entry name" value="NUDIX_hydrolase-like_dom_sf"/>
</dbReference>
<dbReference type="SUPFAM" id="SSF55811">
    <property type="entry name" value="Nudix"/>
    <property type="match status" value="1"/>
</dbReference>
<comment type="caution">
    <text evidence="3">The sequence shown here is derived from an EMBL/GenBank/DDBJ whole genome shotgun (WGS) entry which is preliminary data.</text>
</comment>
<protein>
    <submittedName>
        <fullName evidence="3">NUDIX domain-containing protein</fullName>
    </submittedName>
</protein>
<organism evidence="3 4">
    <name type="scientific">Robertmurraya mangrovi</name>
    <dbReference type="NCBI Taxonomy" id="3098077"/>
    <lineage>
        <taxon>Bacteria</taxon>
        <taxon>Bacillati</taxon>
        <taxon>Bacillota</taxon>
        <taxon>Bacilli</taxon>
        <taxon>Bacillales</taxon>
        <taxon>Bacillaceae</taxon>
        <taxon>Robertmurraya</taxon>
    </lineage>
</organism>
<accession>A0ABU5J2U8</accession>
<dbReference type="PANTHER" id="PTHR43736:SF1">
    <property type="entry name" value="DIHYDRONEOPTERIN TRIPHOSPHATE DIPHOSPHATASE"/>
    <property type="match status" value="1"/>
</dbReference>
<name>A0ABU5J2U8_9BACI</name>
<gene>
    <name evidence="3" type="ORF">SM124_18560</name>
</gene>
<evidence type="ECO:0000313" key="3">
    <source>
        <dbReference type="EMBL" id="MDZ5473724.1"/>
    </source>
</evidence>
<evidence type="ECO:0000259" key="2">
    <source>
        <dbReference type="PROSITE" id="PS51462"/>
    </source>
</evidence>
<reference evidence="3 4" key="1">
    <citation type="submission" date="2023-11" db="EMBL/GenBank/DDBJ databases">
        <title>Bacillus jintuensis, isolated from a mudflat on the Beibu Gulf coast.</title>
        <authorList>
            <person name="Li M."/>
        </authorList>
    </citation>
    <scope>NUCLEOTIDE SEQUENCE [LARGE SCALE GENOMIC DNA]</scope>
    <source>
        <strain evidence="3 4">31A1R</strain>
    </source>
</reference>
<sequence length="146" mass="16561">MFIVNVEGAIYKEDKWLVIRRSTMEEHGAGELSLVGGKVDVGDPTFYILEETIKREVFEEVGIQIADELQVVFNSMFTADDGVNVVNIVMLGEHREGEAYPKSSDEVDAVFWLTEEDILNNKEASPWLKESIKKAVEAIRKQRLEV</sequence>
<comment type="similarity">
    <text evidence="1">Belongs to the Nudix hydrolase family.</text>
</comment>
<keyword evidence="4" id="KW-1185">Reference proteome</keyword>
<dbReference type="InterPro" id="IPR000086">
    <property type="entry name" value="NUDIX_hydrolase_dom"/>
</dbReference>
<feature type="domain" description="Nudix hydrolase" evidence="2">
    <location>
        <begin position="1"/>
        <end position="136"/>
    </location>
</feature>
<dbReference type="RefSeq" id="WP_322448020.1">
    <property type="nucleotide sequence ID" value="NZ_JAXOFX010000016.1"/>
</dbReference>